<accession>A7K9J7</accession>
<evidence type="ECO:0000313" key="1">
    <source>
        <dbReference type="EMBL" id="ABT16721.1"/>
    </source>
</evidence>
<protein>
    <submittedName>
        <fullName evidence="1">Uncharacterized protein Z587R</fullName>
    </submittedName>
</protein>
<proteinExistence type="predicted"/>
<gene>
    <name evidence="1" type="primary">Z587R</name>
    <name evidence="1" type="ORF">ATCV1_Z587R</name>
</gene>
<dbReference type="KEGG" id="vg:5470465"/>
<dbReference type="EMBL" id="EF101928">
    <property type="protein sequence ID" value="ABT16721.1"/>
    <property type="molecule type" value="Genomic_DNA"/>
</dbReference>
<keyword evidence="2" id="KW-1185">Reference proteome</keyword>
<sequence>MVKHVKFSEDQVVFDIPSENAGRHIRDCAKHIPCEIKFVSSEVKKRRVDSYNKAKGKLDELEVKLKTCLRAMSQVHCHLKDYLFYKEQIEEILFHMELWTMRMNLVK</sequence>
<organism evidence="1 2">
    <name type="scientific">Chlorovirus heliozoae</name>
    <dbReference type="NCBI Taxonomy" id="322019"/>
    <lineage>
        <taxon>Viruses</taxon>
        <taxon>Varidnaviria</taxon>
        <taxon>Bamfordvirae</taxon>
        <taxon>Nucleocytoviricota</taxon>
        <taxon>Megaviricetes</taxon>
        <taxon>Algavirales</taxon>
        <taxon>Phycodnaviridae</taxon>
        <taxon>Chlorovirus</taxon>
    </lineage>
</organism>
<evidence type="ECO:0000313" key="2">
    <source>
        <dbReference type="Proteomes" id="UP000202420"/>
    </source>
</evidence>
<dbReference type="GeneID" id="5470465"/>
<reference evidence="1 2" key="1">
    <citation type="submission" date="2006-09" db="EMBL/GenBank/DDBJ databases">
        <title>Sequence and annotation of the 288-kb ATCV-1 virus that infects an endosymbiotic Chlorella strain of the heliozoon Acanthocystis turfacea.</title>
        <authorList>
            <person name="Fitzgerald L.A."/>
            <person name="Graves M.V."/>
            <person name="Li X."/>
            <person name="Pfitzner A.J.P."/>
            <person name="Hartigan J."/>
            <person name="Van Etten J.L."/>
        </authorList>
    </citation>
    <scope>NUCLEOTIDE SEQUENCE [LARGE SCALE GENOMIC DNA]</scope>
    <source>
        <strain evidence="1 2">ATCV-1</strain>
    </source>
</reference>
<dbReference type="Proteomes" id="UP000202420">
    <property type="component" value="Segment"/>
</dbReference>
<dbReference type="RefSeq" id="YP_001427068.1">
    <property type="nucleotide sequence ID" value="NC_008724.1"/>
</dbReference>
<name>A7K9J7_9PHYC</name>